<dbReference type="GO" id="GO:0003713">
    <property type="term" value="F:transcription coactivator activity"/>
    <property type="evidence" value="ECO:0007669"/>
    <property type="project" value="InterPro"/>
</dbReference>
<feature type="compositionally biased region" description="Polar residues" evidence="8">
    <location>
        <begin position="374"/>
        <end position="388"/>
    </location>
</feature>
<keyword evidence="3" id="KW-0914">Notch signaling pathway</keyword>
<sequence>MGEATPAQSAAGPYAPTLGMGLGSAPVVAARGSAVPQLHNAIVERLRARIELCRRHHSTCENRYQRGQAETTDREHENTLHLLNIVHQGPGNRKIKGSRSSNQPPPEYSRATAEQKRSEGEQKVSMRNEVHGSLRRKIEGHAPGQVPKQNGLSCGFSAVDYKRMRLDSGLGPGLCNMNQPAPGPSLGMQRMMSHGVGSDIFNMTLKEMKKEPMETPSCGHSHTDMIFDFKDFKDFKDEGATHIDPELQDLFDELTKSVPPLNDLDFEKMLKQDDTFGLDLGRPSSAGAAGSVCSPLDRPIKVEHSPDFSHVHCSVPQLRPASAGPSFTQSEISHAEQLKQMAANQQHPSSLLHHQTPGGGLPWPSAVSSSSPSFTQGKLSNSLSSQRNGLQNKSINNCLFKTNGHTGAHPPDIKMLNMKPALHFSPKAGPPSISTVTNAMNKTPPQAQQQQTSSPNQSQTHPALHFQDHITGALCLPNKSSPPHGGGLPFKPSLPRQVMSSWCIYADSRHKEFSSNYKQYCKC</sequence>
<feature type="region of interest" description="Disordered" evidence="8">
    <location>
        <begin position="336"/>
        <end position="388"/>
    </location>
</feature>
<dbReference type="GO" id="GO:0007221">
    <property type="term" value="P:positive regulation of transcription of Notch receptor target"/>
    <property type="evidence" value="ECO:0007669"/>
    <property type="project" value="InterPro"/>
</dbReference>
<feature type="domain" description="Neurogenic mastermind-like N-terminal" evidence="9">
    <location>
        <begin position="36"/>
        <end position="96"/>
    </location>
</feature>
<evidence type="ECO:0000256" key="1">
    <source>
        <dbReference type="ARBA" id="ARBA00004324"/>
    </source>
</evidence>
<dbReference type="InterPro" id="IPR046370">
    <property type="entry name" value="MAML_N_sf"/>
</dbReference>
<feature type="compositionally biased region" description="Polar residues" evidence="8">
    <location>
        <begin position="432"/>
        <end position="441"/>
    </location>
</feature>
<evidence type="ECO:0000259" key="9">
    <source>
        <dbReference type="SMART" id="SM01275"/>
    </source>
</evidence>
<comment type="subcellular location">
    <subcellularLocation>
        <location evidence="1">Nucleus speckle</location>
    </subcellularLocation>
</comment>
<feature type="compositionally biased region" description="Low complexity" evidence="8">
    <location>
        <begin position="443"/>
        <end position="460"/>
    </location>
</feature>
<keyword evidence="5" id="KW-0010">Activator</keyword>
<dbReference type="Proteomes" id="UP000694523">
    <property type="component" value="Unplaced"/>
</dbReference>
<dbReference type="GO" id="GO:0016607">
    <property type="term" value="C:nuclear speck"/>
    <property type="evidence" value="ECO:0007669"/>
    <property type="project" value="UniProtKB-SubCell"/>
</dbReference>
<organism evidence="10 11">
    <name type="scientific">Neogobius melanostomus</name>
    <name type="common">round goby</name>
    <dbReference type="NCBI Taxonomy" id="47308"/>
    <lineage>
        <taxon>Eukaryota</taxon>
        <taxon>Metazoa</taxon>
        <taxon>Chordata</taxon>
        <taxon>Craniata</taxon>
        <taxon>Vertebrata</taxon>
        <taxon>Euteleostomi</taxon>
        <taxon>Actinopterygii</taxon>
        <taxon>Neopterygii</taxon>
        <taxon>Teleostei</taxon>
        <taxon>Neoteleostei</taxon>
        <taxon>Acanthomorphata</taxon>
        <taxon>Gobiaria</taxon>
        <taxon>Gobiiformes</taxon>
        <taxon>Gobioidei</taxon>
        <taxon>Gobiidae</taxon>
        <taxon>Benthophilinae</taxon>
        <taxon>Neogobiini</taxon>
        <taxon>Neogobius</taxon>
    </lineage>
</organism>
<proteinExistence type="inferred from homology"/>
<evidence type="ECO:0000256" key="3">
    <source>
        <dbReference type="ARBA" id="ARBA00022976"/>
    </source>
</evidence>
<keyword evidence="11" id="KW-1185">Reference proteome</keyword>
<dbReference type="InterPro" id="IPR019082">
    <property type="entry name" value="Mastermind-like_N"/>
</dbReference>
<feature type="region of interest" description="Disordered" evidence="8">
    <location>
        <begin position="85"/>
        <end position="129"/>
    </location>
</feature>
<name>A0A8C6S4U7_9GOBI</name>
<dbReference type="PANTHER" id="PTHR15692">
    <property type="entry name" value="MASTERMIND-LIKE"/>
    <property type="match status" value="1"/>
</dbReference>
<evidence type="ECO:0000256" key="6">
    <source>
        <dbReference type="ARBA" id="ARBA00023163"/>
    </source>
</evidence>
<feature type="compositionally biased region" description="Basic and acidic residues" evidence="8">
    <location>
        <begin position="113"/>
        <end position="129"/>
    </location>
</feature>
<dbReference type="AlphaFoldDB" id="A0A8C6S4U7"/>
<feature type="compositionally biased region" description="Low complexity" evidence="8">
    <location>
        <begin position="362"/>
        <end position="373"/>
    </location>
</feature>
<dbReference type="InterPro" id="IPR046369">
    <property type="entry name" value="MAML1-3"/>
</dbReference>
<evidence type="ECO:0000313" key="11">
    <source>
        <dbReference type="Proteomes" id="UP000694523"/>
    </source>
</evidence>
<keyword evidence="4" id="KW-0805">Transcription regulation</keyword>
<dbReference type="SMART" id="SM01275">
    <property type="entry name" value="MamL-1"/>
    <property type="match status" value="1"/>
</dbReference>
<dbReference type="Ensembl" id="ENSNMLT00000000085.1">
    <property type="protein sequence ID" value="ENSNMLP00000000066.1"/>
    <property type="gene ID" value="ENSNMLG00000000053.1"/>
</dbReference>
<evidence type="ECO:0000256" key="2">
    <source>
        <dbReference type="ARBA" id="ARBA00008081"/>
    </source>
</evidence>
<dbReference type="Gene3D" id="6.10.250.970">
    <property type="match status" value="1"/>
</dbReference>
<reference evidence="10" key="2">
    <citation type="submission" date="2025-09" db="UniProtKB">
        <authorList>
            <consortium name="Ensembl"/>
        </authorList>
    </citation>
    <scope>IDENTIFICATION</scope>
</reference>
<dbReference type="Pfam" id="PF09596">
    <property type="entry name" value="MamL-1"/>
    <property type="match status" value="1"/>
</dbReference>
<feature type="region of interest" description="Disordered" evidence="8">
    <location>
        <begin position="424"/>
        <end position="462"/>
    </location>
</feature>
<evidence type="ECO:0000256" key="8">
    <source>
        <dbReference type="SAM" id="MobiDB-lite"/>
    </source>
</evidence>
<evidence type="ECO:0000256" key="5">
    <source>
        <dbReference type="ARBA" id="ARBA00023159"/>
    </source>
</evidence>
<accession>A0A8C6S4U7</accession>
<dbReference type="PANTHER" id="PTHR15692:SF9">
    <property type="entry name" value="MASTERMIND-LIKE PROTEIN 2"/>
    <property type="match status" value="1"/>
</dbReference>
<protein>
    <recommendedName>
        <fullName evidence="9">Neurogenic mastermind-like N-terminal domain-containing protein</fullName>
    </recommendedName>
</protein>
<evidence type="ECO:0000256" key="7">
    <source>
        <dbReference type="ARBA" id="ARBA00023242"/>
    </source>
</evidence>
<keyword evidence="7" id="KW-0539">Nucleus</keyword>
<feature type="compositionally biased region" description="Polar residues" evidence="8">
    <location>
        <begin position="342"/>
        <end position="353"/>
    </location>
</feature>
<evidence type="ECO:0000256" key="4">
    <source>
        <dbReference type="ARBA" id="ARBA00023015"/>
    </source>
</evidence>
<keyword evidence="6" id="KW-0804">Transcription</keyword>
<evidence type="ECO:0000313" key="10">
    <source>
        <dbReference type="Ensembl" id="ENSNMLP00000000066.1"/>
    </source>
</evidence>
<comment type="similarity">
    <text evidence="2">Belongs to the mastermind family.</text>
</comment>
<reference evidence="10" key="1">
    <citation type="submission" date="2025-08" db="UniProtKB">
        <authorList>
            <consortium name="Ensembl"/>
        </authorList>
    </citation>
    <scope>IDENTIFICATION</scope>
</reference>